<keyword evidence="1" id="KW-1133">Transmembrane helix</keyword>
<dbReference type="KEGG" id="slau:SLA_4420"/>
<dbReference type="Proteomes" id="UP000217676">
    <property type="component" value="Chromosome"/>
</dbReference>
<evidence type="ECO:0000256" key="1">
    <source>
        <dbReference type="SAM" id="Phobius"/>
    </source>
</evidence>
<feature type="transmembrane region" description="Helical" evidence="1">
    <location>
        <begin position="105"/>
        <end position="124"/>
    </location>
</feature>
<sequence length="219" mass="23247">MSSQPGEGEEAIRRITRGLCLAAARRPDPVGGPPRVYVGHVFLDMSGSGLSPVRGSVKIEHVNDQVELSLRGEGKAARWWTAAALLFAVVAGVVAGVGVPGAQKWGIAAGLVGIGAVSGAVAMFRRRVEAGPDGPRFRAVLGWRRLAWDEIVRFEDLRVASSDSRIKEPNLRVAVALRDGTSVALPVPWAGSDGVRGFEQDLSRPRAVHARYKRSAVGA</sequence>
<dbReference type="AlphaFoldDB" id="A0A169NT41"/>
<accession>A0A169NT41</accession>
<evidence type="ECO:0000313" key="2">
    <source>
        <dbReference type="EMBL" id="BAU85308.1"/>
    </source>
</evidence>
<keyword evidence="3" id="KW-1185">Reference proteome</keyword>
<keyword evidence="1" id="KW-0812">Transmembrane</keyword>
<reference evidence="2 3" key="1">
    <citation type="journal article" date="2016" name="Genome Announc.">
        <title>Complete Genome Sequence of Thiostrepton-Producing Streptomyces laurentii ATCC 31255.</title>
        <authorList>
            <person name="Doi K."/>
            <person name="Fujino Y."/>
            <person name="Nagayoshi Y."/>
            <person name="Ohshima T."/>
            <person name="Ogata S."/>
        </authorList>
    </citation>
    <scope>NUCLEOTIDE SEQUENCE [LARGE SCALE GENOMIC DNA]</scope>
    <source>
        <strain evidence="2 3">ATCC 31255</strain>
    </source>
</reference>
<evidence type="ECO:0008006" key="4">
    <source>
        <dbReference type="Google" id="ProtNLM"/>
    </source>
</evidence>
<organism evidence="2 3">
    <name type="scientific">Streptomyces laurentii</name>
    <dbReference type="NCBI Taxonomy" id="39478"/>
    <lineage>
        <taxon>Bacteria</taxon>
        <taxon>Bacillati</taxon>
        <taxon>Actinomycetota</taxon>
        <taxon>Actinomycetes</taxon>
        <taxon>Kitasatosporales</taxon>
        <taxon>Streptomycetaceae</taxon>
        <taxon>Streptomyces</taxon>
    </lineage>
</organism>
<gene>
    <name evidence="2" type="ORF">SLA_4420</name>
</gene>
<evidence type="ECO:0000313" key="3">
    <source>
        <dbReference type="Proteomes" id="UP000217676"/>
    </source>
</evidence>
<proteinExistence type="predicted"/>
<dbReference type="EMBL" id="AP017424">
    <property type="protein sequence ID" value="BAU85308.1"/>
    <property type="molecule type" value="Genomic_DNA"/>
</dbReference>
<keyword evidence="1" id="KW-0472">Membrane</keyword>
<protein>
    <recommendedName>
        <fullName evidence="4">PH domain-containing protein</fullName>
    </recommendedName>
</protein>
<name>A0A169NT41_STRLU</name>
<feature type="transmembrane region" description="Helical" evidence="1">
    <location>
        <begin position="79"/>
        <end position="99"/>
    </location>
</feature>